<keyword evidence="5" id="KW-1185">Reference proteome</keyword>
<dbReference type="Gene3D" id="3.40.50.2000">
    <property type="entry name" value="Glycogen Phosphorylase B"/>
    <property type="match status" value="2"/>
</dbReference>
<proteinExistence type="predicted"/>
<dbReference type="GO" id="GO:0016757">
    <property type="term" value="F:glycosyltransferase activity"/>
    <property type="evidence" value="ECO:0007669"/>
    <property type="project" value="UniProtKB-KW"/>
</dbReference>
<gene>
    <name evidence="4" type="ORF">BDZ31_003562</name>
</gene>
<protein>
    <submittedName>
        <fullName evidence="4">Glycosyltransferase involved in cell wall biosynthesis</fullName>
    </submittedName>
</protein>
<evidence type="ECO:0000256" key="2">
    <source>
        <dbReference type="ARBA" id="ARBA00022679"/>
    </source>
</evidence>
<reference evidence="4 5" key="1">
    <citation type="submission" date="2020-08" db="EMBL/GenBank/DDBJ databases">
        <title>Genomic Encyclopedia of Archaeal and Bacterial Type Strains, Phase II (KMG-II): from individual species to whole genera.</title>
        <authorList>
            <person name="Goeker M."/>
        </authorList>
    </citation>
    <scope>NUCLEOTIDE SEQUENCE [LARGE SCALE GENOMIC DNA]</scope>
    <source>
        <strain evidence="4 5">DSM 23288</strain>
    </source>
</reference>
<dbReference type="RefSeq" id="WP_183343679.1">
    <property type="nucleotide sequence ID" value="NZ_JACHNU010000005.1"/>
</dbReference>
<comment type="caution">
    <text evidence="4">The sequence shown here is derived from an EMBL/GenBank/DDBJ whole genome shotgun (WGS) entry which is preliminary data.</text>
</comment>
<dbReference type="PANTHER" id="PTHR12526">
    <property type="entry name" value="GLYCOSYLTRANSFERASE"/>
    <property type="match status" value="1"/>
</dbReference>
<dbReference type="Proteomes" id="UP000585272">
    <property type="component" value="Unassembled WGS sequence"/>
</dbReference>
<evidence type="ECO:0000259" key="3">
    <source>
        <dbReference type="Pfam" id="PF11997"/>
    </source>
</evidence>
<evidence type="ECO:0000313" key="4">
    <source>
        <dbReference type="EMBL" id="MBB4663961.1"/>
    </source>
</evidence>
<dbReference type="Pfam" id="PF11997">
    <property type="entry name" value="DUF3492"/>
    <property type="match status" value="1"/>
</dbReference>
<dbReference type="Pfam" id="PF13692">
    <property type="entry name" value="Glyco_trans_1_4"/>
    <property type="match status" value="1"/>
</dbReference>
<dbReference type="PANTHER" id="PTHR12526:SF510">
    <property type="entry name" value="D-INOSITOL 3-PHOSPHATE GLYCOSYLTRANSFERASE"/>
    <property type="match status" value="1"/>
</dbReference>
<evidence type="ECO:0000313" key="5">
    <source>
        <dbReference type="Proteomes" id="UP000585272"/>
    </source>
</evidence>
<dbReference type="SUPFAM" id="SSF53756">
    <property type="entry name" value="UDP-Glycosyltransferase/glycogen phosphorylase"/>
    <property type="match status" value="1"/>
</dbReference>
<organism evidence="4 5">
    <name type="scientific">Conexibacter arvalis</name>
    <dbReference type="NCBI Taxonomy" id="912552"/>
    <lineage>
        <taxon>Bacteria</taxon>
        <taxon>Bacillati</taxon>
        <taxon>Actinomycetota</taxon>
        <taxon>Thermoleophilia</taxon>
        <taxon>Solirubrobacterales</taxon>
        <taxon>Conexibacteraceae</taxon>
        <taxon>Conexibacter</taxon>
    </lineage>
</organism>
<dbReference type="InterPro" id="IPR022622">
    <property type="entry name" value="DUF3492"/>
</dbReference>
<feature type="domain" description="DUF3492" evidence="3">
    <location>
        <begin position="35"/>
        <end position="302"/>
    </location>
</feature>
<dbReference type="EMBL" id="JACHNU010000005">
    <property type="protein sequence ID" value="MBB4663961.1"/>
    <property type="molecule type" value="Genomic_DNA"/>
</dbReference>
<accession>A0A840IIC4</accession>
<sequence>MTATASLQERAQTAVLDATAGAARAPVVRRTRAPRVLMTTEGTYPFAVGGVSSWCHVVVGGLPEFTWRILPIHAGGRRPVQLFELAPHVALAGRIEVWSEQMPPRRWNSGRRRGARPGLPAELARTLIGWRRDDALLLDALAWCRAHPDMLRPTFRSIDAWDRFVAELERVVAERHPDIAPPPELDAVDAATLYQQLYWVARTAAVRTPPADVLHVTAAGWAAIPALVDRHVAGTPLLLTEHGVYVREAYLAAARGGASAGERFLSTRLARGLSLATYAAADVIAPVTEANAAWEVGLGVDPRKVCVIHNGIPAPRAFISSPGRRKVVSIGRIDPLKDVQTMLRVAAEVGRRMTDVQFEYWGAPTAGQEAYAAACERLRVRLGLDGRFRFMGQTSTPDEVLREADVVLLTSISEGMPMAVLEAMAQGRAVVATGVGGVPDVLHGCGIIASSGDVEALASGVVMLLGDREFAGRMGRRAFDRVCGEYTQALCLDRYRALIGQLLDEASEARR</sequence>
<dbReference type="NCBIfam" id="NF038011">
    <property type="entry name" value="PelF"/>
    <property type="match status" value="1"/>
</dbReference>
<dbReference type="InterPro" id="IPR047691">
    <property type="entry name" value="PelF-like"/>
</dbReference>
<keyword evidence="1" id="KW-0328">Glycosyltransferase</keyword>
<keyword evidence="2 4" id="KW-0808">Transferase</keyword>
<evidence type="ECO:0000256" key="1">
    <source>
        <dbReference type="ARBA" id="ARBA00022676"/>
    </source>
</evidence>
<name>A0A840IIC4_9ACTN</name>
<dbReference type="AlphaFoldDB" id="A0A840IIC4"/>